<evidence type="ECO:0000313" key="3">
    <source>
        <dbReference type="Proteomes" id="UP001153618"/>
    </source>
</evidence>
<dbReference type="Gene3D" id="1.10.510.10">
    <property type="entry name" value="Transferase(Phosphotransferase) domain 1"/>
    <property type="match status" value="1"/>
</dbReference>
<dbReference type="GO" id="GO:0070059">
    <property type="term" value="P:intrinsic apoptotic signaling pathway in response to endoplasmic reticulum stress"/>
    <property type="evidence" value="ECO:0007669"/>
    <property type="project" value="TreeGrafter"/>
</dbReference>
<dbReference type="GO" id="GO:0004521">
    <property type="term" value="F:RNA endonuclease activity"/>
    <property type="evidence" value="ECO:0007669"/>
    <property type="project" value="InterPro"/>
</dbReference>
<dbReference type="GO" id="GO:0036498">
    <property type="term" value="P:IRE1-mediated unfolded protein response"/>
    <property type="evidence" value="ECO:0007669"/>
    <property type="project" value="TreeGrafter"/>
</dbReference>
<dbReference type="InterPro" id="IPR045133">
    <property type="entry name" value="IRE1/2-like"/>
</dbReference>
<dbReference type="GO" id="GO:1990604">
    <property type="term" value="C:IRE1-TRAF2-ASK1 complex"/>
    <property type="evidence" value="ECO:0007669"/>
    <property type="project" value="TreeGrafter"/>
</dbReference>
<dbReference type="PANTHER" id="PTHR13954">
    <property type="entry name" value="IRE1-RELATED"/>
    <property type="match status" value="1"/>
</dbReference>
<dbReference type="PANTHER" id="PTHR13954:SF6">
    <property type="entry name" value="NON-SPECIFIC SERINE_THREONINE PROTEIN KINASE"/>
    <property type="match status" value="1"/>
</dbReference>
<dbReference type="GO" id="GO:0004674">
    <property type="term" value="F:protein serine/threonine kinase activity"/>
    <property type="evidence" value="ECO:0007669"/>
    <property type="project" value="InterPro"/>
</dbReference>
<dbReference type="Pfam" id="PF00069">
    <property type="entry name" value="Pkinase"/>
    <property type="match status" value="1"/>
</dbReference>
<dbReference type="GO" id="GO:0051082">
    <property type="term" value="F:unfolded protein binding"/>
    <property type="evidence" value="ECO:0007669"/>
    <property type="project" value="TreeGrafter"/>
</dbReference>
<dbReference type="SUPFAM" id="SSF56112">
    <property type="entry name" value="Protein kinase-like (PK-like)"/>
    <property type="match status" value="1"/>
</dbReference>
<keyword evidence="3" id="KW-1185">Reference proteome</keyword>
<reference evidence="2" key="1">
    <citation type="submission" date="2021-07" db="EMBL/GenBank/DDBJ databases">
        <authorList>
            <person name="Branca A.L. A."/>
        </authorList>
    </citation>
    <scope>NUCLEOTIDE SEQUENCE</scope>
</reference>
<dbReference type="OrthoDB" id="4062651at2759"/>
<gene>
    <name evidence="2" type="ORF">POLS_LOCUS5</name>
</gene>
<evidence type="ECO:0000259" key="1">
    <source>
        <dbReference type="PROSITE" id="PS50011"/>
    </source>
</evidence>
<dbReference type="EMBL" id="CAJVOS010000006">
    <property type="protein sequence ID" value="CAG7935864.1"/>
    <property type="molecule type" value="Genomic_DNA"/>
</dbReference>
<dbReference type="GO" id="GO:0005524">
    <property type="term" value="F:ATP binding"/>
    <property type="evidence" value="ECO:0007669"/>
    <property type="project" value="InterPro"/>
</dbReference>
<organism evidence="2 3">
    <name type="scientific">Penicillium olsonii</name>
    <dbReference type="NCBI Taxonomy" id="99116"/>
    <lineage>
        <taxon>Eukaryota</taxon>
        <taxon>Fungi</taxon>
        <taxon>Dikarya</taxon>
        <taxon>Ascomycota</taxon>
        <taxon>Pezizomycotina</taxon>
        <taxon>Eurotiomycetes</taxon>
        <taxon>Eurotiomycetidae</taxon>
        <taxon>Eurotiales</taxon>
        <taxon>Aspergillaceae</taxon>
        <taxon>Penicillium</taxon>
    </lineage>
</organism>
<dbReference type="InterPro" id="IPR000719">
    <property type="entry name" value="Prot_kinase_dom"/>
</dbReference>
<sequence length="290" mass="32263">MITSTSNDADSVNSQSANQQLELLESRETYEDSNEGFQFAGTLIVYQLNGFLYHAMLRGRHSSSSILNAEDLMNVKQIPASAYIPKFSVGFTAAPEMLPNSCYLKKPRLISYDLISKGPRPNSIAEDVLEEAGVYELLMMHPHPNIATYLGCQVSDGAITGLCLEKYPRTLMKEVNPGALMKRALRNTRQTGEDYSRVLTDIESGIRHLHSLGLVHNDINPSNVMIDGDRAIIIDLGSCRKIGESLKNVGRTYEWYDGEVQQSLPENDLKALEEIRIWLGVGSSEFQFGV</sequence>
<evidence type="ECO:0000313" key="2">
    <source>
        <dbReference type="EMBL" id="CAG7935864.1"/>
    </source>
</evidence>
<dbReference type="InterPro" id="IPR011009">
    <property type="entry name" value="Kinase-like_dom_sf"/>
</dbReference>
<dbReference type="PROSITE" id="PS50011">
    <property type="entry name" value="PROTEIN_KINASE_DOM"/>
    <property type="match status" value="1"/>
</dbReference>
<accession>A0A9W4H923</accession>
<dbReference type="AlphaFoldDB" id="A0A9W4H923"/>
<feature type="domain" description="Protein kinase" evidence="1">
    <location>
        <begin position="52"/>
        <end position="290"/>
    </location>
</feature>
<comment type="caution">
    <text evidence="2">The sequence shown here is derived from an EMBL/GenBank/DDBJ whole genome shotgun (WGS) entry which is preliminary data.</text>
</comment>
<proteinExistence type="predicted"/>
<name>A0A9W4H923_PENOL</name>
<protein>
    <recommendedName>
        <fullName evidence="1">Protein kinase domain-containing protein</fullName>
    </recommendedName>
</protein>
<dbReference type="Proteomes" id="UP001153618">
    <property type="component" value="Unassembled WGS sequence"/>
</dbReference>